<evidence type="ECO:0000313" key="3">
    <source>
        <dbReference type="Proteomes" id="UP000430079"/>
    </source>
</evidence>
<sequence length="80" mass="9206">MAKVTFTQVNGHVVQGWLEKLSKDKTCAQVIVKWYKGGKLRDTDLSEKVCRKGQKKYFSMRAGDKHHFNASDLWVGYKLS</sequence>
<name>A0A640SM58_9ACTN</name>
<accession>A0A640SM58</accession>
<comment type="caution">
    <text evidence="1">The sequence shown here is derived from an EMBL/GenBank/DDBJ whole genome shotgun (WGS) entry which is preliminary data.</text>
</comment>
<evidence type="ECO:0000313" key="1">
    <source>
        <dbReference type="EMBL" id="GFE11954.1"/>
    </source>
</evidence>
<dbReference type="Proteomes" id="UP000430079">
    <property type="component" value="Unassembled WGS sequence"/>
</dbReference>
<dbReference type="EMBL" id="BLIO01000001">
    <property type="protein sequence ID" value="GFE19546.1"/>
    <property type="molecule type" value="Genomic_DNA"/>
</dbReference>
<protein>
    <submittedName>
        <fullName evidence="1">Uncharacterized protein</fullName>
    </submittedName>
</protein>
<reference evidence="1 3" key="1">
    <citation type="submission" date="2019-12" db="EMBL/GenBank/DDBJ databases">
        <title>Whole genome shotgun sequence of Streptomyces hygroscopicus subsp. glebosus NBRC 13786.</title>
        <authorList>
            <person name="Ichikawa N."/>
            <person name="Kimura A."/>
            <person name="Kitahashi Y."/>
            <person name="Komaki H."/>
            <person name="Tamura T."/>
        </authorList>
    </citation>
    <scope>NUCLEOTIDE SEQUENCE [LARGE SCALE GENOMIC DNA]</scope>
    <source>
        <strain evidence="1 3">NBRC 13786</strain>
    </source>
</reference>
<evidence type="ECO:0000313" key="2">
    <source>
        <dbReference type="EMBL" id="GFE19546.1"/>
    </source>
</evidence>
<keyword evidence="3" id="KW-1185">Reference proteome</keyword>
<dbReference type="AlphaFoldDB" id="A0A640SM58"/>
<gene>
    <name evidence="1" type="ORF">Sgleb_00010</name>
    <name evidence="2" type="ORF">Sgleb_75930</name>
</gene>
<organism evidence="1 3">
    <name type="scientific">Streptomyces glebosus</name>
    <dbReference type="NCBI Taxonomy" id="249580"/>
    <lineage>
        <taxon>Bacteria</taxon>
        <taxon>Bacillati</taxon>
        <taxon>Actinomycetota</taxon>
        <taxon>Actinomycetes</taxon>
        <taxon>Kitasatosporales</taxon>
        <taxon>Streptomycetaceae</taxon>
        <taxon>Streptomyces</taxon>
    </lineage>
</organism>
<dbReference type="EMBL" id="BLIO01000001">
    <property type="protein sequence ID" value="GFE11954.1"/>
    <property type="molecule type" value="Genomic_DNA"/>
</dbReference>
<proteinExistence type="predicted"/>